<feature type="region of interest" description="Disordered" evidence="1">
    <location>
        <begin position="59"/>
        <end position="150"/>
    </location>
</feature>
<evidence type="ECO:0000313" key="3">
    <source>
        <dbReference type="EMBL" id="KZP25953.1"/>
    </source>
</evidence>
<proteinExistence type="predicted"/>
<dbReference type="Proteomes" id="UP000076532">
    <property type="component" value="Unassembled WGS sequence"/>
</dbReference>
<keyword evidence="4" id="KW-1185">Reference proteome</keyword>
<organism evidence="2 4">
    <name type="scientific">Athelia psychrophila</name>
    <dbReference type="NCBI Taxonomy" id="1759441"/>
    <lineage>
        <taxon>Eukaryota</taxon>
        <taxon>Fungi</taxon>
        <taxon>Dikarya</taxon>
        <taxon>Basidiomycota</taxon>
        <taxon>Agaricomycotina</taxon>
        <taxon>Agaricomycetes</taxon>
        <taxon>Agaricomycetidae</taxon>
        <taxon>Atheliales</taxon>
        <taxon>Atheliaceae</taxon>
        <taxon>Athelia</taxon>
    </lineage>
</organism>
<dbReference type="EMBL" id="KV417554">
    <property type="protein sequence ID" value="KZP20557.1"/>
    <property type="molecule type" value="Genomic_DNA"/>
</dbReference>
<reference evidence="2 4" key="1">
    <citation type="journal article" date="2016" name="Mol. Biol. Evol.">
        <title>Comparative Genomics of Early-Diverging Mushroom-Forming Fungi Provides Insights into the Origins of Lignocellulose Decay Capabilities.</title>
        <authorList>
            <person name="Nagy L.G."/>
            <person name="Riley R."/>
            <person name="Tritt A."/>
            <person name="Adam C."/>
            <person name="Daum C."/>
            <person name="Floudas D."/>
            <person name="Sun H."/>
            <person name="Yadav J.S."/>
            <person name="Pangilinan J."/>
            <person name="Larsson K.H."/>
            <person name="Matsuura K."/>
            <person name="Barry K."/>
            <person name="Labutti K."/>
            <person name="Kuo R."/>
            <person name="Ohm R.A."/>
            <person name="Bhattacharya S.S."/>
            <person name="Shirouzu T."/>
            <person name="Yoshinaga Y."/>
            <person name="Martin F.M."/>
            <person name="Grigoriev I.V."/>
            <person name="Hibbett D.S."/>
        </authorList>
    </citation>
    <scope>NUCLEOTIDE SEQUENCE [LARGE SCALE GENOMIC DNA]</scope>
    <source>
        <strain evidence="2 4">CBS 109695</strain>
    </source>
</reference>
<accession>A0A166J6X9</accession>
<feature type="compositionally biased region" description="Low complexity" evidence="1">
    <location>
        <begin position="1"/>
        <end position="42"/>
    </location>
</feature>
<evidence type="ECO:0000256" key="1">
    <source>
        <dbReference type="SAM" id="MobiDB-lite"/>
    </source>
</evidence>
<name>A0A166J6X9_9AGAM</name>
<dbReference type="EMBL" id="KV417517">
    <property type="protein sequence ID" value="KZP25953.1"/>
    <property type="molecule type" value="Genomic_DNA"/>
</dbReference>
<evidence type="ECO:0000313" key="2">
    <source>
        <dbReference type="EMBL" id="KZP20557.1"/>
    </source>
</evidence>
<feature type="compositionally biased region" description="Basic and acidic residues" evidence="1">
    <location>
        <begin position="122"/>
        <end position="135"/>
    </location>
</feature>
<dbReference type="AlphaFoldDB" id="A0A166J6X9"/>
<feature type="compositionally biased region" description="Low complexity" evidence="1">
    <location>
        <begin position="75"/>
        <end position="99"/>
    </location>
</feature>
<sequence>MNSSNTKPNTSKSTVNPHANPSASVLSLASTAGSTSSTTPLTRAGKGKDYIAAFGSLTSTYGTSGTTPKPHDQSLPRTSASSSAAPAPRPAPSQAGAPPKDYEAAFANLSQSYGYSGAPALPRKDPAKKGAERTGKMSLLGRVLKRNADA</sequence>
<protein>
    <submittedName>
        <fullName evidence="2">Uncharacterized protein</fullName>
    </submittedName>
</protein>
<dbReference type="OrthoDB" id="3215388at2759"/>
<feature type="region of interest" description="Disordered" evidence="1">
    <location>
        <begin position="1"/>
        <end position="47"/>
    </location>
</feature>
<evidence type="ECO:0000313" key="4">
    <source>
        <dbReference type="Proteomes" id="UP000076532"/>
    </source>
</evidence>
<gene>
    <name evidence="2" type="ORF">FIBSPDRAFT_891874</name>
    <name evidence="3" type="ORF">FIBSPDRAFT_949757</name>
</gene>